<evidence type="ECO:0000256" key="1">
    <source>
        <dbReference type="SAM" id="MobiDB-lite"/>
    </source>
</evidence>
<accession>A0A540VP62</accession>
<dbReference type="AlphaFoldDB" id="A0A540VP62"/>
<gene>
    <name evidence="2" type="ORF">FKY71_13255</name>
</gene>
<evidence type="ECO:0000313" key="3">
    <source>
        <dbReference type="Proteomes" id="UP000315400"/>
    </source>
</evidence>
<organism evidence="2 3">
    <name type="scientific">Spiribacter salinus</name>
    <dbReference type="NCBI Taxonomy" id="1335746"/>
    <lineage>
        <taxon>Bacteria</taxon>
        <taxon>Pseudomonadati</taxon>
        <taxon>Pseudomonadota</taxon>
        <taxon>Gammaproteobacteria</taxon>
        <taxon>Chromatiales</taxon>
        <taxon>Ectothiorhodospiraceae</taxon>
        <taxon>Spiribacter</taxon>
    </lineage>
</organism>
<dbReference type="Proteomes" id="UP000315400">
    <property type="component" value="Unassembled WGS sequence"/>
</dbReference>
<dbReference type="EMBL" id="VIFK01000176">
    <property type="protein sequence ID" value="TQE98550.1"/>
    <property type="molecule type" value="Genomic_DNA"/>
</dbReference>
<reference evidence="2 3" key="1">
    <citation type="submission" date="2019-06" db="EMBL/GenBank/DDBJ databases">
        <title>Metagenome assembled Genome of Spiribacter salinus SL48-SHIP from the microbial mat of Salt Lake 48 (Novosibirsk region, Russia).</title>
        <authorList>
            <person name="Shipova A."/>
            <person name="Rozanov A.S."/>
            <person name="Bryanskaya A.V."/>
            <person name="Peltek S.E."/>
        </authorList>
    </citation>
    <scope>NUCLEOTIDE SEQUENCE [LARGE SCALE GENOMIC DNA]</scope>
    <source>
        <strain evidence="2">SL48-SHIP-2</strain>
    </source>
</reference>
<proteinExistence type="predicted"/>
<comment type="caution">
    <text evidence="2">The sequence shown here is derived from an EMBL/GenBank/DDBJ whole genome shotgun (WGS) entry which is preliminary data.</text>
</comment>
<feature type="region of interest" description="Disordered" evidence="1">
    <location>
        <begin position="59"/>
        <end position="80"/>
    </location>
</feature>
<sequence length="80" mass="8400">MHTNGPLPTTSTNSRLFSEPFTPARAGALADNVDEAERVYAETVDAFLEVLPGMDDSLLRPARSDGGPKAPAYATLALGP</sequence>
<evidence type="ECO:0000313" key="2">
    <source>
        <dbReference type="EMBL" id="TQE98550.1"/>
    </source>
</evidence>
<name>A0A540VP62_9GAMM</name>
<protein>
    <submittedName>
        <fullName evidence="2">Uncharacterized protein</fullName>
    </submittedName>
</protein>